<dbReference type="EMBL" id="LN831789">
    <property type="protein sequence ID" value="CQR59305.1"/>
    <property type="molecule type" value="Genomic_DNA"/>
</dbReference>
<dbReference type="Proteomes" id="UP000035016">
    <property type="component" value="Plasmid pSLE2"/>
</dbReference>
<organism evidence="1 2">
    <name type="scientific">Streptomyces leeuwenhoekii</name>
    <dbReference type="NCBI Taxonomy" id="1437453"/>
    <lineage>
        <taxon>Bacteria</taxon>
        <taxon>Bacillati</taxon>
        <taxon>Actinomycetota</taxon>
        <taxon>Actinomycetes</taxon>
        <taxon>Kitasatosporales</taxon>
        <taxon>Streptomycetaceae</taxon>
        <taxon>Streptomyces</taxon>
    </lineage>
</organism>
<dbReference type="AlphaFoldDB" id="A0A0F7VL47"/>
<gene>
    <name evidence="1" type="primary">sle2_004</name>
</gene>
<protein>
    <submittedName>
        <fullName evidence="1">Uncharacterized protein</fullName>
    </submittedName>
</protein>
<accession>A0A0F7VL47</accession>
<name>A0A0F7VL47_STRLW</name>
<sequence>MTHGADFETAVARMRTQRRQAEQREVHYHEARILLLIARFTTPKSGLAGLTKLAKLDFLLRYPAMLERLLAAGEASWPEGTAPTPSERLAVESRMTRYKYGPWDQRYYSILGSLTARGLITYGNSARAEFRATPQGAAAATSLAATPEWAVVDSRIRLLKQNFNKSGSALKNLIYDRLPDAVDRPWRTEI</sequence>
<keyword evidence="1" id="KW-0614">Plasmid</keyword>
<proteinExistence type="predicted"/>
<geneLocation type="plasmid" evidence="1 2">
    <name>pSLE2</name>
</geneLocation>
<evidence type="ECO:0000313" key="1">
    <source>
        <dbReference type="EMBL" id="CQR59305.1"/>
    </source>
</evidence>
<evidence type="ECO:0000313" key="2">
    <source>
        <dbReference type="Proteomes" id="UP000035016"/>
    </source>
</evidence>
<dbReference type="RefSeq" id="WP_048574329.1">
    <property type="nucleotide sequence ID" value="NZ_LFEH01000173.1"/>
</dbReference>
<reference evidence="2" key="1">
    <citation type="submission" date="2015-02" db="EMBL/GenBank/DDBJ databases">
        <authorList>
            <person name="Gomez-Escribano P.J."/>
        </authorList>
    </citation>
    <scope>NUCLEOTIDE SEQUENCE [LARGE SCALE GENOMIC DNA]</scope>
    <source>
        <strain evidence="2">C34 (DSM 42122 / NRRL B-24963)</strain>
        <plasmid evidence="2">pSLE2</plasmid>
    </source>
</reference>
<dbReference type="KEGG" id="sle:sle2_004"/>